<comment type="caution">
    <text evidence="1">The sequence shown here is derived from an EMBL/GenBank/DDBJ whole genome shotgun (WGS) entry which is preliminary data.</text>
</comment>
<name>A0ABS2L0G3_9MICO</name>
<dbReference type="Proteomes" id="UP000776164">
    <property type="component" value="Unassembled WGS sequence"/>
</dbReference>
<dbReference type="EMBL" id="JAFBBU010000001">
    <property type="protein sequence ID" value="MBM7470558.1"/>
    <property type="molecule type" value="Genomic_DNA"/>
</dbReference>
<sequence length="77" mass="8200">MNDFPKRASSDVDIFRRWSASAAMGASLGPERAIYFAFVTVVDRPAYLTGMGSPPPDLAGTSECASRVPDVSAAAYR</sequence>
<reference evidence="1 2" key="1">
    <citation type="submission" date="2021-01" db="EMBL/GenBank/DDBJ databases">
        <title>Sequencing the genomes of 1000 actinobacteria strains.</title>
        <authorList>
            <person name="Klenk H.-P."/>
        </authorList>
    </citation>
    <scope>NUCLEOTIDE SEQUENCE [LARGE SCALE GENOMIC DNA]</scope>
    <source>
        <strain evidence="1 2">DSM 13057</strain>
    </source>
</reference>
<protein>
    <submittedName>
        <fullName evidence="1">Uncharacterized protein</fullName>
    </submittedName>
</protein>
<accession>A0ABS2L0G3</accession>
<evidence type="ECO:0000313" key="1">
    <source>
        <dbReference type="EMBL" id="MBM7470558.1"/>
    </source>
</evidence>
<organism evidence="1 2">
    <name type="scientific">Subtercola frigoramans</name>
    <dbReference type="NCBI Taxonomy" id="120298"/>
    <lineage>
        <taxon>Bacteria</taxon>
        <taxon>Bacillati</taxon>
        <taxon>Actinomycetota</taxon>
        <taxon>Actinomycetes</taxon>
        <taxon>Micrococcales</taxon>
        <taxon>Microbacteriaceae</taxon>
        <taxon>Subtercola</taxon>
    </lineage>
</organism>
<evidence type="ECO:0000313" key="2">
    <source>
        <dbReference type="Proteomes" id="UP000776164"/>
    </source>
</evidence>
<proteinExistence type="predicted"/>
<keyword evidence="2" id="KW-1185">Reference proteome</keyword>
<gene>
    <name evidence="1" type="ORF">JOE66_000192</name>
</gene>